<evidence type="ECO:0000313" key="4">
    <source>
        <dbReference type="Proteomes" id="UP001144396"/>
    </source>
</evidence>
<dbReference type="AlphaFoldDB" id="A0A9W6CS11"/>
<dbReference type="RefSeq" id="WP_281884781.1">
    <property type="nucleotide sequence ID" value="NZ_BSDP01000001.1"/>
</dbReference>
<comment type="caution">
    <text evidence="3">The sequence shown here is derived from an EMBL/GenBank/DDBJ whole genome shotgun (WGS) entry which is preliminary data.</text>
</comment>
<keyword evidence="2" id="KW-0472">Membrane</keyword>
<sequence length="213" mass="22163">MSTIRKPVGPQPAAVYWRRRIIVLLGLVAVIAVIVLIIVRPGASQGAQPDGAGTPVSTTAATDAPATALPTEEVAVDGDPCAPENVIVEPVTDATTYAAGELPELTLTLTNTGPNVCVLNAGTAAQVFTITSGNDVYWTSTDCQVDPIDAEVSLTPNEPLSSAAAIVWDRTRSDPETCDDEEREPVPAGGASYHLSVSVDGFDSSATKQMLLY</sequence>
<evidence type="ECO:0008006" key="5">
    <source>
        <dbReference type="Google" id="ProtNLM"/>
    </source>
</evidence>
<feature type="region of interest" description="Disordered" evidence="1">
    <location>
        <begin position="44"/>
        <end position="64"/>
    </location>
</feature>
<evidence type="ECO:0000313" key="3">
    <source>
        <dbReference type="EMBL" id="GLI27881.1"/>
    </source>
</evidence>
<dbReference type="Proteomes" id="UP001144396">
    <property type="component" value="Unassembled WGS sequence"/>
</dbReference>
<reference evidence="3" key="1">
    <citation type="submission" date="2022-12" db="EMBL/GenBank/DDBJ databases">
        <title>Reference genome sequencing for broad-spectrum identification of bacterial and archaeal isolates by mass spectrometry.</title>
        <authorList>
            <person name="Sekiguchi Y."/>
            <person name="Tourlousse D.M."/>
        </authorList>
    </citation>
    <scope>NUCLEOTIDE SEQUENCE</scope>
    <source>
        <strain evidence="3">14</strain>
    </source>
</reference>
<keyword evidence="4" id="KW-1185">Reference proteome</keyword>
<protein>
    <recommendedName>
        <fullName evidence="5">DUF4232 domain-containing protein</fullName>
    </recommendedName>
</protein>
<keyword evidence="2" id="KW-0812">Transmembrane</keyword>
<evidence type="ECO:0000256" key="2">
    <source>
        <dbReference type="SAM" id="Phobius"/>
    </source>
</evidence>
<organism evidence="3 4">
    <name type="scientific">Agromyces rhizosphaerae</name>
    <dbReference type="NCBI Taxonomy" id="88374"/>
    <lineage>
        <taxon>Bacteria</taxon>
        <taxon>Bacillati</taxon>
        <taxon>Actinomycetota</taxon>
        <taxon>Actinomycetes</taxon>
        <taxon>Micrococcales</taxon>
        <taxon>Microbacteriaceae</taxon>
        <taxon>Agromyces</taxon>
    </lineage>
</organism>
<feature type="transmembrane region" description="Helical" evidence="2">
    <location>
        <begin position="21"/>
        <end position="39"/>
    </location>
</feature>
<dbReference type="EMBL" id="BSDP01000001">
    <property type="protein sequence ID" value="GLI27881.1"/>
    <property type="molecule type" value="Genomic_DNA"/>
</dbReference>
<evidence type="ECO:0000256" key="1">
    <source>
        <dbReference type="SAM" id="MobiDB-lite"/>
    </source>
</evidence>
<proteinExistence type="predicted"/>
<keyword evidence="2" id="KW-1133">Transmembrane helix</keyword>
<accession>A0A9W6CS11</accession>
<name>A0A9W6CS11_9MICO</name>
<gene>
    <name evidence="3" type="ORF">ARHIZOSPH14_21230</name>
</gene>
<feature type="compositionally biased region" description="Low complexity" evidence="1">
    <location>
        <begin position="54"/>
        <end position="64"/>
    </location>
</feature>